<accession>A0ABV7K0Q7</accession>
<organism evidence="1 2">
    <name type="scientific">Alteromonas oceani</name>
    <dbReference type="NCBI Taxonomy" id="2071609"/>
    <lineage>
        <taxon>Bacteria</taxon>
        <taxon>Pseudomonadati</taxon>
        <taxon>Pseudomonadota</taxon>
        <taxon>Gammaproteobacteria</taxon>
        <taxon>Alteromonadales</taxon>
        <taxon>Alteromonadaceae</taxon>
        <taxon>Alteromonas/Salinimonas group</taxon>
        <taxon>Alteromonas</taxon>
    </lineage>
</organism>
<name>A0ABV7K0Q7_9ALTE</name>
<dbReference type="RefSeq" id="WP_123324757.1">
    <property type="nucleotide sequence ID" value="NZ_JBHRSX010000022.1"/>
</dbReference>
<dbReference type="Proteomes" id="UP001595477">
    <property type="component" value="Unassembled WGS sequence"/>
</dbReference>
<comment type="caution">
    <text evidence="1">The sequence shown here is derived from an EMBL/GenBank/DDBJ whole genome shotgun (WGS) entry which is preliminary data.</text>
</comment>
<sequence>MLKIFYFKSEVERSKRFCEENGLNWDYVVKLSSDSESTEKALWSVISPNKFFPEDIVPDEGSVSSVLKNSNLRIPEYQKNLCLNGKFSVFSPFSGNVLKSFLNVPCDAYHVAYIFKDVHEFFLLVGRWHGRRAAIFIPDLAAVFVLDAPEQQPEMVDMMWNSVLRVKSSNIYKKYSREVEFIEESCGNSTDVEVRTLLIGLKENLGHYFWQEMAGVERINNMSGATIEFDVVTCSNRWLSVKELFPDLKIRKYIELESPKDLFNYDSELYDEKRAWIRPVGLHISQYLKDRIYSLCKQKVESKVESAGTNKYSSIISACSNHTVLWVNLRSHNKTWISQASGLIELAIDMSERISNFAIFVDGFGDVKCVADEIRLTLQKHSIPVFDGINIPFEESLVWAAHVGSYVSVIGSGLVLNSWLVSKSGVAHSNIAHLNQKKFWNDVSDGADSVHFINESSITGDAAMYGEYDFDWRILVEPLVKILLDK</sequence>
<keyword evidence="2" id="KW-1185">Reference proteome</keyword>
<proteinExistence type="predicted"/>
<dbReference type="EMBL" id="JBHRSX010000022">
    <property type="protein sequence ID" value="MFC3202529.1"/>
    <property type="molecule type" value="Genomic_DNA"/>
</dbReference>
<evidence type="ECO:0000313" key="1">
    <source>
        <dbReference type="EMBL" id="MFC3202529.1"/>
    </source>
</evidence>
<reference evidence="2" key="1">
    <citation type="journal article" date="2019" name="Int. J. Syst. Evol. Microbiol.">
        <title>The Global Catalogue of Microorganisms (GCM) 10K type strain sequencing project: providing services to taxonomists for standard genome sequencing and annotation.</title>
        <authorList>
            <consortium name="The Broad Institute Genomics Platform"/>
            <consortium name="The Broad Institute Genome Sequencing Center for Infectious Disease"/>
            <person name="Wu L."/>
            <person name="Ma J."/>
        </authorList>
    </citation>
    <scope>NUCLEOTIDE SEQUENCE [LARGE SCALE GENOMIC DNA]</scope>
    <source>
        <strain evidence="2">KCTC 52449</strain>
    </source>
</reference>
<gene>
    <name evidence="1" type="ORF">ACFOEW_11950</name>
</gene>
<evidence type="ECO:0000313" key="2">
    <source>
        <dbReference type="Proteomes" id="UP001595477"/>
    </source>
</evidence>
<protein>
    <submittedName>
        <fullName evidence="1">Uncharacterized protein</fullName>
    </submittedName>
</protein>